<dbReference type="AlphaFoldDB" id="A0A4Q1KYA5"/>
<keyword evidence="1" id="KW-0175">Coiled coil</keyword>
<dbReference type="InterPro" id="IPR036388">
    <property type="entry name" value="WH-like_DNA-bd_sf"/>
</dbReference>
<dbReference type="Gene3D" id="2.150.10.10">
    <property type="entry name" value="Serralysin-like metalloprotease, C-terminal"/>
    <property type="match status" value="2"/>
</dbReference>
<accession>A0A4Q1KYA5</accession>
<keyword evidence="2" id="KW-0732">Signal</keyword>
<feature type="domain" description="Peptidase S74" evidence="3">
    <location>
        <begin position="940"/>
        <end position="1044"/>
    </location>
</feature>
<dbReference type="InterPro" id="IPR030392">
    <property type="entry name" value="S74_ICA"/>
</dbReference>
<dbReference type="Gene3D" id="1.10.10.10">
    <property type="entry name" value="Winged helix-like DNA-binding domain superfamily/Winged helix DNA-binding domain"/>
    <property type="match status" value="1"/>
</dbReference>
<feature type="signal peptide" evidence="2">
    <location>
        <begin position="1"/>
        <end position="18"/>
    </location>
</feature>
<name>A0A4Q1KYA5_9FLAO</name>
<dbReference type="InterPro" id="IPR011049">
    <property type="entry name" value="Serralysin-like_metalloprot_C"/>
</dbReference>
<evidence type="ECO:0000313" key="5">
    <source>
        <dbReference type="Proteomes" id="UP000289734"/>
    </source>
</evidence>
<dbReference type="RefSeq" id="WP_129462778.1">
    <property type="nucleotide sequence ID" value="NZ_SBKQ01000001.1"/>
</dbReference>
<evidence type="ECO:0000256" key="1">
    <source>
        <dbReference type="SAM" id="Coils"/>
    </source>
</evidence>
<feature type="coiled-coil region" evidence="1">
    <location>
        <begin position="1030"/>
        <end position="1064"/>
    </location>
</feature>
<evidence type="ECO:0000259" key="3">
    <source>
        <dbReference type="PROSITE" id="PS51688"/>
    </source>
</evidence>
<dbReference type="Pfam" id="PF05658">
    <property type="entry name" value="YadA_head"/>
    <property type="match status" value="3"/>
</dbReference>
<dbReference type="OrthoDB" id="1399757at2"/>
<evidence type="ECO:0000313" key="4">
    <source>
        <dbReference type="EMBL" id="RXR35353.1"/>
    </source>
</evidence>
<dbReference type="SUPFAM" id="SSF101967">
    <property type="entry name" value="Adhesin YadA, collagen-binding domain"/>
    <property type="match status" value="1"/>
</dbReference>
<sequence>MKKIILLQLLLFSTFAVAQVGINTTSPNAQLDIRSSNQVAPASTDGMLIPKIDTFPAVNPTAAQQGMLVYLTTTVGSNPPGFYYWDNTTTNWIPIKGTDTGTLDQAYDFGGAGNGRTITADAGAVLINGTDGLVSTGTLNFGAVAPSGAGVKMYWNPRKAAFRAGSVSGAQWDDTNVGQNSIAFGVNTIASGNNSVAIGNSSLASGISSVSFRGNASGASSTSFGGNASGSNSTSFGSGTNATGINSFVGGFVSNATGSSSFAFGSFSNASGDSSASFGGTASGLNSFSLGNATNASGFNSTVMGSFNSSVSQSETVIGIGATTYTPSLNGDSQFRIANATDRLFVIGNAIDSNNNNTVDPAERSDAMVVLKNGATGIGSSTPEALLDIDSNDKGIMVPRVALTSANITSPIINPSGGALPESTLVYNTATAGVGENEVTPGFHYWNGTKWVKLEENNGKTKYYTALGTTNATSSSAKTLMPEMEITFTPKSNIILVNFSASGFQAQGQTPIFFDVLLNGTIVKGFQTSVEDIVGGTNRPIWDINFSYPVSVTPFVTQTISINWATINTVSSNFVQTPASYAGPLNVNAHRVLTVIDPEGGGGIVTPVVPPITNEYWNIHGNTGTNPTTNFIGTSDAQPLVFKTNNVERMRIFNGNLGIGTIAPTAPLEVIGNIRMVDGNQQAGRVLTSSATGLASWQDLNTWSVLGNAGTNPATNFIGTSDNQSFVFRTNNLERMRLDSGGNLGLGTTTPSRNIHILGNSASTTNGQLYLEQSGTGDALIHLGISGARHFNLGLDTSADSFKIGTSATAATAVTSSTLMTLQPTGEVGIGTTVPNEKLHVSGPAGLTAVKITNTSTGGSTSNVAIDFHRGGNLNTDWRIYNIGPNLTIANSGDELTTINDLYQFQITRFMPMNDGTQSLGQAGNRWNTVFATNGIINTSDRREKKEIEPLHYGLNQLMQLKPVTFRWNNTQIDNNSKHLGFIAQDLQEVLPEVVIDSEWKEEQQGKVWKKTPLLGVNYSEIIPVLVKATQDQQVIIENQNNEIEILKNQLQMLIDRIETLEKK</sequence>
<proteinExistence type="predicted"/>
<keyword evidence="5" id="KW-1185">Reference proteome</keyword>
<gene>
    <name evidence="4" type="ORF">EQG68_00220</name>
</gene>
<reference evidence="5" key="1">
    <citation type="submission" date="2019-01" db="EMBL/GenBank/DDBJ databases">
        <title>Cytophagaceae bacterium strain CAR-16.</title>
        <authorList>
            <person name="Chen W.-M."/>
        </authorList>
    </citation>
    <scope>NUCLEOTIDE SEQUENCE [LARGE SCALE GENOMIC DNA]</scope>
    <source>
        <strain evidence="5">ICH-30</strain>
    </source>
</reference>
<dbReference type="InterPro" id="IPR008640">
    <property type="entry name" value="Adhesin_Head_dom"/>
</dbReference>
<dbReference type="EMBL" id="SBKQ01000001">
    <property type="protein sequence ID" value="RXR35353.1"/>
    <property type="molecule type" value="Genomic_DNA"/>
</dbReference>
<evidence type="ECO:0000256" key="2">
    <source>
        <dbReference type="SAM" id="SignalP"/>
    </source>
</evidence>
<dbReference type="GO" id="GO:0019867">
    <property type="term" value="C:outer membrane"/>
    <property type="evidence" value="ECO:0007669"/>
    <property type="project" value="InterPro"/>
</dbReference>
<protein>
    <recommendedName>
        <fullName evidence="3">Peptidase S74 domain-containing protein</fullName>
    </recommendedName>
</protein>
<dbReference type="Proteomes" id="UP000289734">
    <property type="component" value="Unassembled WGS sequence"/>
</dbReference>
<feature type="chain" id="PRO_5020416244" description="Peptidase S74 domain-containing protein" evidence="2">
    <location>
        <begin position="19"/>
        <end position="1064"/>
    </location>
</feature>
<dbReference type="PROSITE" id="PS51688">
    <property type="entry name" value="ICA"/>
    <property type="match status" value="1"/>
</dbReference>
<organism evidence="4 5">
    <name type="scientific">Flavobacterium piscinae</name>
    <dbReference type="NCBI Taxonomy" id="2506424"/>
    <lineage>
        <taxon>Bacteria</taxon>
        <taxon>Pseudomonadati</taxon>
        <taxon>Bacteroidota</taxon>
        <taxon>Flavobacteriia</taxon>
        <taxon>Flavobacteriales</taxon>
        <taxon>Flavobacteriaceae</taxon>
        <taxon>Flavobacterium</taxon>
    </lineage>
</organism>
<dbReference type="Pfam" id="PF13884">
    <property type="entry name" value="Peptidase_S74"/>
    <property type="match status" value="1"/>
</dbReference>
<dbReference type="CDD" id="cd12820">
    <property type="entry name" value="LbR_YadA-like"/>
    <property type="match status" value="1"/>
</dbReference>
<comment type="caution">
    <text evidence="4">The sequence shown here is derived from an EMBL/GenBank/DDBJ whole genome shotgun (WGS) entry which is preliminary data.</text>
</comment>